<evidence type="ECO:0000259" key="1">
    <source>
        <dbReference type="Pfam" id="PF13391"/>
    </source>
</evidence>
<feature type="domain" description="HNH nuclease" evidence="1">
    <location>
        <begin position="216"/>
        <end position="267"/>
    </location>
</feature>
<organism evidence="2 3">
    <name type="scientific">Shewanella marisflavi</name>
    <dbReference type="NCBI Taxonomy" id="260364"/>
    <lineage>
        <taxon>Bacteria</taxon>
        <taxon>Pseudomonadati</taxon>
        <taxon>Pseudomonadota</taxon>
        <taxon>Gammaproteobacteria</taxon>
        <taxon>Alteromonadales</taxon>
        <taxon>Shewanellaceae</taxon>
        <taxon>Shewanella</taxon>
    </lineage>
</organism>
<gene>
    <name evidence="2" type="ORF">FGA12_14310</name>
</gene>
<accession>A0ABX5WUN0</accession>
<evidence type="ECO:0000313" key="3">
    <source>
        <dbReference type="Proteomes" id="UP000318758"/>
    </source>
</evidence>
<dbReference type="RefSeq" id="WP_052125895.1">
    <property type="nucleotide sequence ID" value="NZ_CP041153.1"/>
</dbReference>
<dbReference type="EMBL" id="CP041153">
    <property type="protein sequence ID" value="QDF76224.1"/>
    <property type="molecule type" value="Genomic_DNA"/>
</dbReference>
<name>A0ABX5WUN0_9GAMM</name>
<keyword evidence="3" id="KW-1185">Reference proteome</keyword>
<protein>
    <recommendedName>
        <fullName evidence="1">HNH nuclease domain-containing protein</fullName>
    </recommendedName>
</protein>
<dbReference type="Pfam" id="PF13391">
    <property type="entry name" value="HNH_2"/>
    <property type="match status" value="1"/>
</dbReference>
<evidence type="ECO:0000313" key="2">
    <source>
        <dbReference type="EMBL" id="QDF76224.1"/>
    </source>
</evidence>
<dbReference type="Proteomes" id="UP000318758">
    <property type="component" value="Chromosome"/>
</dbReference>
<proteinExistence type="predicted"/>
<dbReference type="InterPro" id="IPR003615">
    <property type="entry name" value="HNH_nuc"/>
</dbReference>
<reference evidence="2 3" key="1">
    <citation type="submission" date="2019-06" db="EMBL/GenBank/DDBJ databases">
        <title>Complete genome of Shewanella marisflavi ECSMB14101, a mussel settlement-inducing bacterium isolated from East China Sea.</title>
        <authorList>
            <person name="Yang J."/>
            <person name="Liang X."/>
            <person name="Chang R."/>
            <person name="Peng L."/>
        </authorList>
    </citation>
    <scope>NUCLEOTIDE SEQUENCE [LARGE SCALE GENOMIC DNA]</scope>
    <source>
        <strain evidence="2 3">ECSMB14101</strain>
    </source>
</reference>
<sequence>MVQLTERDFMNVSWVKKFFTTKEYRVKYFVCSERAAWRGCSGFDSIQSALFEDKGADTMLNGYTSHIGKQRDKYGVPYFCAVWLESDEPSDEALIVNSNEVAFVSKSRLAHFDKTNVNNWNSKSTLEKAELMMEASKVKASLESIFSAAEFKVPFSKEAFGALCEDVEVPCQPSDIIDDLTQFLEIGKSTETLSLVKSRVGQGRFRKDLIEYWEQCAVTNCKTLPLLRASHIKPWSDSNDQERLDVYNGLLLIPGLDVAFDAGLITFLPTGEMQISEALSIEALPYLGIFEATQKIDSLEDRHAKYLIYHRDHVFEHWLK</sequence>